<feature type="transmembrane region" description="Helical" evidence="7">
    <location>
        <begin position="115"/>
        <end position="133"/>
    </location>
</feature>
<dbReference type="RefSeq" id="WP_099185496.1">
    <property type="nucleotide sequence ID" value="NZ_BEWI01000030.1"/>
</dbReference>
<feature type="region of interest" description="Disordered" evidence="6">
    <location>
        <begin position="653"/>
        <end position="776"/>
    </location>
</feature>
<feature type="compositionally biased region" description="Basic and acidic residues" evidence="6">
    <location>
        <begin position="744"/>
        <end position="760"/>
    </location>
</feature>
<keyword evidence="4 7" id="KW-1133">Transmembrane helix</keyword>
<dbReference type="SUPFAM" id="SSF52540">
    <property type="entry name" value="P-loop containing nucleoside triphosphate hydrolases"/>
    <property type="match status" value="1"/>
</dbReference>
<reference evidence="9 10" key="1">
    <citation type="journal article" date="2013" name="Biodegradation">
        <title>Occurrence of 4-tert-butylphenol (4-t-BP) biodegradation in an aquatic sample caused by the presence of Spirodela polyrrhiza and isolation of a 4-t-BP-utilizing bacterium.</title>
        <authorList>
            <person name="Ogata Y."/>
            <person name="Toyama T."/>
            <person name="Yu N."/>
            <person name="Wang X."/>
            <person name="Sei K."/>
            <person name="Ike M."/>
        </authorList>
    </citation>
    <scope>NUCLEOTIDE SEQUENCE [LARGE SCALE GENOMIC DNA]</scope>
    <source>
        <strain evidence="9 10">OMI</strain>
    </source>
</reference>
<evidence type="ECO:0000256" key="5">
    <source>
        <dbReference type="ARBA" id="ARBA00023136"/>
    </source>
</evidence>
<evidence type="ECO:0000313" key="9">
    <source>
        <dbReference type="EMBL" id="GAY20456.1"/>
    </source>
</evidence>
<organism evidence="9 10">
    <name type="scientific">Sphingobium fuliginis (strain ATCC 27551)</name>
    <dbReference type="NCBI Taxonomy" id="336203"/>
    <lineage>
        <taxon>Bacteria</taxon>
        <taxon>Pseudomonadati</taxon>
        <taxon>Pseudomonadota</taxon>
        <taxon>Alphaproteobacteria</taxon>
        <taxon>Sphingomonadales</taxon>
        <taxon>Sphingomonadaceae</taxon>
        <taxon>Sphingobium</taxon>
    </lineage>
</organism>
<dbReference type="Gene3D" id="3.40.50.300">
    <property type="entry name" value="P-loop containing nucleotide triphosphate hydrolases"/>
    <property type="match status" value="2"/>
</dbReference>
<evidence type="ECO:0000256" key="1">
    <source>
        <dbReference type="ARBA" id="ARBA00004651"/>
    </source>
</evidence>
<dbReference type="CDD" id="cd01127">
    <property type="entry name" value="TrwB_TraG_TraD_VirD4"/>
    <property type="match status" value="1"/>
</dbReference>
<name>A0A292ZBY3_SPHSA</name>
<accession>A0A292ZBY3</accession>
<dbReference type="EMBL" id="BEWI01000030">
    <property type="protein sequence ID" value="GAY20456.1"/>
    <property type="molecule type" value="Genomic_DNA"/>
</dbReference>
<sequence length="776" mass="84837">MKRNLLNFTRGSQLLGHFGFMFAAGLKGPLLVTFMVTAWLSYWEVTSALTDHQIYLAWMHLYASGYAFMEFDPGKLVELKLAGGGTVRLPFHVVREFPPMREAVTALGAALRRGMGLSALVLVPAFIAFWWFAERFGGKSKERKHERGAMLVTLDELEAEIDRHNSTERARELHAALGWKWRLAGAAATEEAGFYSPAHLAGVSWPWRLEQSHTMLIGTTGTGKTVALSQLLGEARVRGQRAVVFDLTGAFIEAFYDPERDIILNPLDARCPTWSVFHDCTSEGEFHAAAEALVPHDGGGSEQFWVLAARMLFVEMCLHLQRTGQATNHALATRLMTADLAQVHKLMRGTMADPLTAPEAARMAESIRAVFNANAKALKLLPNNSPRFSVRDWTRGISAPGSILFLSARYVDMSICSQLLTLWLDTAMNTLMTLERTPDLRLWFLVDELGALHRLPALEKGLQTARNFGGAIVTGVHAFAKLKEVYGENMAMTLSSLARSKLILATADRETATWCSDFIGHRQVRDMEEGYSYGYNNARDAVSLTPRRQIEPLLLPDQFMNLPRLSGYLKFPDGFPAAPVTLVPRRLPRLAEGFIARASEPAPQRAAPDEGTAAGTTSPPSPSESADGAPAANDDGAGKPVVPRQLKLDLQGVKPAADQASLKGEEHPRAIPVREVRGAPDESKAGADAEAIATARTVATLPPGPFLSGRSEAADGAKPAPEENATTPGDKPRSSGLKLPPVERSQEREHPRERAERDLLEGGVESGEQDFYEPDL</sequence>
<feature type="compositionally biased region" description="Basic and acidic residues" evidence="6">
    <location>
        <begin position="663"/>
        <end position="687"/>
    </location>
</feature>
<reference evidence="9 10" key="2">
    <citation type="journal article" date="2013" name="Environ. Sci. Technol.">
        <title>The 4-tert-butylphenol-utilizing bacterium Sphingobium fuliginis OMI can degrade bisphenols via phenolic ring hydroxylation and meta-cleavage pathway.</title>
        <authorList>
            <person name="Ogata Y."/>
            <person name="Goda S."/>
            <person name="Toyama T."/>
            <person name="Sei K."/>
            <person name="Ike M."/>
        </authorList>
    </citation>
    <scope>NUCLEOTIDE SEQUENCE [LARGE SCALE GENOMIC DNA]</scope>
    <source>
        <strain evidence="9 10">OMI</strain>
    </source>
</reference>
<proteinExistence type="predicted"/>
<comment type="caution">
    <text evidence="9">The sequence shown here is derived from an EMBL/GenBank/DDBJ whole genome shotgun (WGS) entry which is preliminary data.</text>
</comment>
<dbReference type="Pfam" id="PF10412">
    <property type="entry name" value="TrwB_AAD_bind"/>
    <property type="match status" value="1"/>
</dbReference>
<evidence type="ECO:0000259" key="8">
    <source>
        <dbReference type="Pfam" id="PF10412"/>
    </source>
</evidence>
<dbReference type="AlphaFoldDB" id="A0A292ZBY3"/>
<dbReference type="PANTHER" id="PTHR37937:SF1">
    <property type="entry name" value="CONJUGATIVE TRANSFER: DNA TRANSPORT"/>
    <property type="match status" value="1"/>
</dbReference>
<dbReference type="InterPro" id="IPR027417">
    <property type="entry name" value="P-loop_NTPase"/>
</dbReference>
<keyword evidence="3 7" id="KW-0812">Transmembrane</keyword>
<gene>
    <name evidence="9" type="ORF">SFOMI_0980</name>
</gene>
<evidence type="ECO:0000256" key="2">
    <source>
        <dbReference type="ARBA" id="ARBA00022475"/>
    </source>
</evidence>
<feature type="region of interest" description="Disordered" evidence="6">
    <location>
        <begin position="596"/>
        <end position="641"/>
    </location>
</feature>
<dbReference type="PANTHER" id="PTHR37937">
    <property type="entry name" value="CONJUGATIVE TRANSFER: DNA TRANSPORT"/>
    <property type="match status" value="1"/>
</dbReference>
<evidence type="ECO:0000256" key="6">
    <source>
        <dbReference type="SAM" id="MobiDB-lite"/>
    </source>
</evidence>
<comment type="subcellular location">
    <subcellularLocation>
        <location evidence="1">Cell membrane</location>
        <topology evidence="1">Multi-pass membrane protein</topology>
    </subcellularLocation>
</comment>
<dbReference type="Proteomes" id="UP000221538">
    <property type="component" value="Unassembled WGS sequence"/>
</dbReference>
<evidence type="ECO:0000256" key="4">
    <source>
        <dbReference type="ARBA" id="ARBA00022989"/>
    </source>
</evidence>
<protein>
    <submittedName>
        <fullName evidence="9">IncW plasmid conjugative protein TrwB</fullName>
    </submittedName>
</protein>
<feature type="domain" description="Type IV secretion system coupling protein TraD DNA-binding" evidence="8">
    <location>
        <begin position="199"/>
        <end position="582"/>
    </location>
</feature>
<keyword evidence="5 7" id="KW-0472">Membrane</keyword>
<evidence type="ECO:0000256" key="3">
    <source>
        <dbReference type="ARBA" id="ARBA00022692"/>
    </source>
</evidence>
<keyword evidence="2" id="KW-1003">Cell membrane</keyword>
<dbReference type="InterPro" id="IPR019476">
    <property type="entry name" value="T4SS_TraD_DNA-bd"/>
</dbReference>
<evidence type="ECO:0000313" key="10">
    <source>
        <dbReference type="Proteomes" id="UP000221538"/>
    </source>
</evidence>
<evidence type="ECO:0000256" key="7">
    <source>
        <dbReference type="SAM" id="Phobius"/>
    </source>
</evidence>
<feature type="transmembrane region" description="Helical" evidence="7">
    <location>
        <begin position="20"/>
        <end position="42"/>
    </location>
</feature>
<feature type="compositionally biased region" description="Acidic residues" evidence="6">
    <location>
        <begin position="767"/>
        <end position="776"/>
    </location>
</feature>
<dbReference type="GO" id="GO:0005886">
    <property type="term" value="C:plasma membrane"/>
    <property type="evidence" value="ECO:0007669"/>
    <property type="project" value="UniProtKB-SubCell"/>
</dbReference>
<feature type="compositionally biased region" description="Low complexity" evidence="6">
    <location>
        <begin position="626"/>
        <end position="635"/>
    </location>
</feature>
<dbReference type="InterPro" id="IPR051539">
    <property type="entry name" value="T4SS-coupling_protein"/>
</dbReference>